<gene>
    <name evidence="1" type="ORF">SU86_008265</name>
</gene>
<proteinExistence type="predicted"/>
<dbReference type="OrthoDB" id="10874at2157"/>
<dbReference type="STRING" id="1603555.SU86_008265"/>
<dbReference type="InterPro" id="IPR002739">
    <property type="entry name" value="PAB1135-like"/>
</dbReference>
<dbReference type="PANTHER" id="PTHR38816">
    <property type="entry name" value="EXOSOME SUBUNIT, DUF54 FAMILY-RELATED"/>
    <property type="match status" value="1"/>
</dbReference>
<dbReference type="RefSeq" id="WP_048187055.1">
    <property type="nucleotide sequence ID" value="NZ_CP011097.1"/>
</dbReference>
<protein>
    <recommendedName>
        <fullName evidence="3">Exosome protein</fullName>
    </recommendedName>
</protein>
<sequence length="142" mass="16406">MEKRLEVEIQVIIHATEDSQKLFDAFAEIFDLSQDDFTMQNLQGHYDNPIILVHGKIKKKKAIHFVKTMLSHIPKNEIDEIIEDLDNRCDGSGLYMRISKQSLVQGKVEPANEDPIKLKIYTPIYTQKDLIKTYSELLTSTI</sequence>
<dbReference type="EMBL" id="CP011097">
    <property type="protein sequence ID" value="AJZ76348.1"/>
    <property type="molecule type" value="Genomic_DNA"/>
</dbReference>
<dbReference type="SUPFAM" id="SSF55282">
    <property type="entry name" value="RL5-like"/>
    <property type="match status" value="1"/>
</dbReference>
<evidence type="ECO:0000313" key="2">
    <source>
        <dbReference type="Proteomes" id="UP000266745"/>
    </source>
</evidence>
<dbReference type="InterPro" id="IPR022803">
    <property type="entry name" value="Ribosomal_uL5_dom_sf"/>
</dbReference>
<evidence type="ECO:0000313" key="1">
    <source>
        <dbReference type="EMBL" id="AJZ76348.1"/>
    </source>
</evidence>
<reference evidence="1 2" key="1">
    <citation type="journal article" date="2016" name="Sci. Rep.">
        <title>A novel ammonia-oxidizing archaeon from wastewater treatment plant: Its enrichment, physiological and genomic characteristics.</title>
        <authorList>
            <person name="Li Y."/>
            <person name="Ding K."/>
            <person name="Wen X."/>
            <person name="Zhang B."/>
            <person name="Shen B."/>
            <person name="Yang Y."/>
        </authorList>
    </citation>
    <scope>NUCLEOTIDE SEQUENCE [LARGE SCALE GENOMIC DNA]</scope>
    <source>
        <strain evidence="1 2">SAT1</strain>
    </source>
</reference>
<dbReference type="Pfam" id="PF01877">
    <property type="entry name" value="RNA_binding"/>
    <property type="match status" value="1"/>
</dbReference>
<dbReference type="GeneID" id="24874554"/>
<organism evidence="1 2">
    <name type="scientific">Candidatus Nitrosotenuis cloacae</name>
    <dbReference type="NCBI Taxonomy" id="1603555"/>
    <lineage>
        <taxon>Archaea</taxon>
        <taxon>Nitrososphaerota</taxon>
        <taxon>Candidatus Nitrosotenuis</taxon>
    </lineage>
</organism>
<dbReference type="KEGG" id="tah:SU86_008265"/>
<keyword evidence="2" id="KW-1185">Reference proteome</keyword>
<dbReference type="Gene3D" id="3.30.1440.10">
    <property type="match status" value="1"/>
</dbReference>
<dbReference type="AlphaFoldDB" id="A0A3G1B884"/>
<dbReference type="Proteomes" id="UP000266745">
    <property type="component" value="Chromosome"/>
</dbReference>
<evidence type="ECO:0008006" key="3">
    <source>
        <dbReference type="Google" id="ProtNLM"/>
    </source>
</evidence>
<accession>A0A3G1B884</accession>
<dbReference type="PANTHER" id="PTHR38816:SF1">
    <property type="entry name" value="EXOSOME SUBUNIT"/>
    <property type="match status" value="1"/>
</dbReference>
<name>A0A3G1B884_9ARCH</name>